<evidence type="ECO:0000313" key="1">
    <source>
        <dbReference type="EMBL" id="CAG8743473.1"/>
    </source>
</evidence>
<reference evidence="1" key="1">
    <citation type="submission" date="2021-06" db="EMBL/GenBank/DDBJ databases">
        <authorList>
            <person name="Kallberg Y."/>
            <person name="Tangrot J."/>
            <person name="Rosling A."/>
        </authorList>
    </citation>
    <scope>NUCLEOTIDE SEQUENCE</scope>
    <source>
        <strain evidence="1">FL966</strain>
    </source>
</reference>
<comment type="caution">
    <text evidence="1">The sequence shown here is derived from an EMBL/GenBank/DDBJ whole genome shotgun (WGS) entry which is preliminary data.</text>
</comment>
<dbReference type="OrthoDB" id="2352125at2759"/>
<accession>A0A9N9IQ69</accession>
<protein>
    <submittedName>
        <fullName evidence="1">21538_t:CDS:1</fullName>
    </submittedName>
</protein>
<dbReference type="Proteomes" id="UP000789759">
    <property type="component" value="Unassembled WGS sequence"/>
</dbReference>
<proteinExistence type="predicted"/>
<gene>
    <name evidence="1" type="ORF">CPELLU_LOCUS14221</name>
</gene>
<evidence type="ECO:0000313" key="2">
    <source>
        <dbReference type="Proteomes" id="UP000789759"/>
    </source>
</evidence>
<feature type="non-terminal residue" evidence="1">
    <location>
        <position position="148"/>
    </location>
</feature>
<dbReference type="EMBL" id="CAJVQA010016506">
    <property type="protein sequence ID" value="CAG8743473.1"/>
    <property type="molecule type" value="Genomic_DNA"/>
</dbReference>
<dbReference type="AlphaFoldDB" id="A0A9N9IQ69"/>
<organism evidence="1 2">
    <name type="scientific">Cetraspora pellucida</name>
    <dbReference type="NCBI Taxonomy" id="1433469"/>
    <lineage>
        <taxon>Eukaryota</taxon>
        <taxon>Fungi</taxon>
        <taxon>Fungi incertae sedis</taxon>
        <taxon>Mucoromycota</taxon>
        <taxon>Glomeromycotina</taxon>
        <taxon>Glomeromycetes</taxon>
        <taxon>Diversisporales</taxon>
        <taxon>Gigasporaceae</taxon>
        <taxon>Cetraspora</taxon>
    </lineage>
</organism>
<keyword evidence="2" id="KW-1185">Reference proteome</keyword>
<sequence length="148" mass="17103">MPPKALYKLKKNYVEIIENNNDNNFQDPFHSLSDPYEIVESPPRSLLNKIFNNASEELSVDTNQVLDKENKAINILLEIINKILIQNTSIMEKQGTLKATVTQLASDIKKEATQDIKFSIDNWLYPNDKVYEESIQKELEDLCPNKMM</sequence>
<name>A0A9N9IQ69_9GLOM</name>